<evidence type="ECO:0000256" key="9">
    <source>
        <dbReference type="ARBA" id="ARBA00022842"/>
    </source>
</evidence>
<feature type="domain" description="Pyruvate kinase barrel" evidence="13">
    <location>
        <begin position="7"/>
        <end position="330"/>
    </location>
</feature>
<dbReference type="Gene3D" id="2.40.33.10">
    <property type="entry name" value="PK beta-barrel domain-like"/>
    <property type="match status" value="1"/>
</dbReference>
<keyword evidence="4 12" id="KW-0808">Transferase</keyword>
<evidence type="ECO:0000256" key="7">
    <source>
        <dbReference type="ARBA" id="ARBA00022777"/>
    </source>
</evidence>
<dbReference type="UniPathway" id="UPA00109">
    <property type="reaction ID" value="UER00188"/>
</dbReference>
<comment type="catalytic activity">
    <reaction evidence="12">
        <text>pyruvate + ATP = phosphoenolpyruvate + ADP + H(+)</text>
        <dbReference type="Rhea" id="RHEA:18157"/>
        <dbReference type="ChEBI" id="CHEBI:15361"/>
        <dbReference type="ChEBI" id="CHEBI:15378"/>
        <dbReference type="ChEBI" id="CHEBI:30616"/>
        <dbReference type="ChEBI" id="CHEBI:58702"/>
        <dbReference type="ChEBI" id="CHEBI:456216"/>
        <dbReference type="EC" id="2.7.1.40"/>
    </reaction>
</comment>
<dbReference type="InterPro" id="IPR015806">
    <property type="entry name" value="Pyrv_Knase_insert_dom_sf"/>
</dbReference>
<evidence type="ECO:0000259" key="13">
    <source>
        <dbReference type="Pfam" id="PF00224"/>
    </source>
</evidence>
<keyword evidence="9 12" id="KW-0460">Magnesium</keyword>
<dbReference type="EC" id="2.7.1.40" evidence="3 12"/>
<keyword evidence="6" id="KW-0547">Nucleotide-binding</keyword>
<accession>A0A2M8EN49</accession>
<keyword evidence="7 12" id="KW-0418">Kinase</keyword>
<keyword evidence="11" id="KW-0670">Pyruvate</keyword>
<keyword evidence="5" id="KW-0479">Metal-binding</keyword>
<evidence type="ECO:0000256" key="6">
    <source>
        <dbReference type="ARBA" id="ARBA00022741"/>
    </source>
</evidence>
<dbReference type="GO" id="GO:0030955">
    <property type="term" value="F:potassium ion binding"/>
    <property type="evidence" value="ECO:0007669"/>
    <property type="project" value="InterPro"/>
</dbReference>
<evidence type="ECO:0000313" key="14">
    <source>
        <dbReference type="EMBL" id="PJC24155.1"/>
    </source>
</evidence>
<dbReference type="InterPro" id="IPR015793">
    <property type="entry name" value="Pyrv_Knase_brl"/>
</dbReference>
<dbReference type="InterPro" id="IPR011037">
    <property type="entry name" value="Pyrv_Knase-like_insert_dom_sf"/>
</dbReference>
<dbReference type="SUPFAM" id="SSF51621">
    <property type="entry name" value="Phosphoenolpyruvate/pyruvate domain"/>
    <property type="match status" value="1"/>
</dbReference>
<dbReference type="InterPro" id="IPR040442">
    <property type="entry name" value="Pyrv_kinase-like_dom_sf"/>
</dbReference>
<evidence type="ECO:0000256" key="12">
    <source>
        <dbReference type="RuleBase" id="RU000504"/>
    </source>
</evidence>
<dbReference type="InterPro" id="IPR001697">
    <property type="entry name" value="Pyr_Knase"/>
</dbReference>
<evidence type="ECO:0000256" key="11">
    <source>
        <dbReference type="ARBA" id="ARBA00023317"/>
    </source>
</evidence>
<evidence type="ECO:0000256" key="2">
    <source>
        <dbReference type="ARBA" id="ARBA00008663"/>
    </source>
</evidence>
<evidence type="ECO:0000256" key="5">
    <source>
        <dbReference type="ARBA" id="ARBA00022723"/>
    </source>
</evidence>
<evidence type="ECO:0000256" key="3">
    <source>
        <dbReference type="ARBA" id="ARBA00012142"/>
    </source>
</evidence>
<proteinExistence type="inferred from homology"/>
<keyword evidence="10 12" id="KW-0324">Glycolysis</keyword>
<dbReference type="PRINTS" id="PR01050">
    <property type="entry name" value="PYRUVTKNASE"/>
</dbReference>
<dbReference type="GO" id="GO:0004743">
    <property type="term" value="F:pyruvate kinase activity"/>
    <property type="evidence" value="ECO:0007669"/>
    <property type="project" value="UniProtKB-EC"/>
</dbReference>
<dbReference type="EMBL" id="PFSI01000067">
    <property type="protein sequence ID" value="PJC24155.1"/>
    <property type="molecule type" value="Genomic_DNA"/>
</dbReference>
<protein>
    <recommendedName>
        <fullName evidence="3 12">Pyruvate kinase</fullName>
        <ecNumber evidence="3 12">2.7.1.40</ecNumber>
    </recommendedName>
</protein>
<evidence type="ECO:0000256" key="1">
    <source>
        <dbReference type="ARBA" id="ARBA00004997"/>
    </source>
</evidence>
<dbReference type="Pfam" id="PF00224">
    <property type="entry name" value="PK"/>
    <property type="match status" value="1"/>
</dbReference>
<dbReference type="SUPFAM" id="SSF50800">
    <property type="entry name" value="PK beta-barrel domain-like"/>
    <property type="match status" value="1"/>
</dbReference>
<organism evidence="14 15">
    <name type="scientific">Candidatus Uhrbacteria bacterium CG_4_9_14_0_2_um_filter_41_50</name>
    <dbReference type="NCBI Taxonomy" id="1975031"/>
    <lineage>
        <taxon>Bacteria</taxon>
        <taxon>Candidatus Uhriibacteriota</taxon>
    </lineage>
</organism>
<evidence type="ECO:0000256" key="4">
    <source>
        <dbReference type="ARBA" id="ARBA00022679"/>
    </source>
</evidence>
<dbReference type="GO" id="GO:0000287">
    <property type="term" value="F:magnesium ion binding"/>
    <property type="evidence" value="ECO:0007669"/>
    <property type="project" value="InterPro"/>
</dbReference>
<comment type="similarity">
    <text evidence="2 12">Belongs to the pyruvate kinase family.</text>
</comment>
<dbReference type="GO" id="GO:0005524">
    <property type="term" value="F:ATP binding"/>
    <property type="evidence" value="ECO:0007669"/>
    <property type="project" value="UniProtKB-KW"/>
</dbReference>
<reference evidence="15" key="1">
    <citation type="submission" date="2017-09" db="EMBL/GenBank/DDBJ databases">
        <title>Depth-based differentiation of microbial function through sediment-hosted aquifers and enrichment of novel symbionts in the deep terrestrial subsurface.</title>
        <authorList>
            <person name="Probst A.J."/>
            <person name="Ladd B."/>
            <person name="Jarett J.K."/>
            <person name="Geller-Mcgrath D.E."/>
            <person name="Sieber C.M.K."/>
            <person name="Emerson J.B."/>
            <person name="Anantharaman K."/>
            <person name="Thomas B.C."/>
            <person name="Malmstrom R."/>
            <person name="Stieglmeier M."/>
            <person name="Klingl A."/>
            <person name="Woyke T."/>
            <person name="Ryan C.M."/>
            <person name="Banfield J.F."/>
        </authorList>
    </citation>
    <scope>NUCLEOTIDE SEQUENCE [LARGE SCALE GENOMIC DNA]</scope>
</reference>
<dbReference type="GO" id="GO:0016301">
    <property type="term" value="F:kinase activity"/>
    <property type="evidence" value="ECO:0007669"/>
    <property type="project" value="UniProtKB-KW"/>
</dbReference>
<gene>
    <name evidence="14" type="ORF">CO057_04560</name>
</gene>
<sequence length="343" mass="38396">MNSCRPIDIIATIWEDPYKREHNQRMIDAGVDVFRVDCGDSSTTEISQALQSTRRHINESGKKVRLLADLPETKIRLGEFPQKRVQVHPEKEFRFLFGPMSSDPEAYIPFKFEGLGGKLKVGDLFYTGDGILQFEVTTIHSANEFIARVKNAGDLIRHTSVTIPRLTDMLDHIVPEIDEILAELPKSKPDMVAFSFVKSRQMLETLIAKLERQLTPDWRPLVIAKIESQEGVDNIDEILNICHGIMVARGDLALSVPFEKLGLIQKKLVAKARARYKYSIVATDMLGSLLDNYIPARSDILDVTNACLDGASAIMLCPETAHSETPERAIQVARAIIGEVENS</sequence>
<keyword evidence="8" id="KW-0067">ATP-binding</keyword>
<dbReference type="PANTHER" id="PTHR11817">
    <property type="entry name" value="PYRUVATE KINASE"/>
    <property type="match status" value="1"/>
</dbReference>
<evidence type="ECO:0000256" key="10">
    <source>
        <dbReference type="ARBA" id="ARBA00023152"/>
    </source>
</evidence>
<dbReference type="Proteomes" id="UP000230251">
    <property type="component" value="Unassembled WGS sequence"/>
</dbReference>
<comment type="pathway">
    <text evidence="1 12">Carbohydrate degradation; glycolysis; pyruvate from D-glyceraldehyde 3-phosphate: step 5/5.</text>
</comment>
<name>A0A2M8EN49_9BACT</name>
<dbReference type="InterPro" id="IPR015813">
    <property type="entry name" value="Pyrv/PenolPyrv_kinase-like_dom"/>
</dbReference>
<dbReference type="Gene3D" id="3.20.20.60">
    <property type="entry name" value="Phosphoenolpyruvate-binding domains"/>
    <property type="match status" value="1"/>
</dbReference>
<evidence type="ECO:0000313" key="15">
    <source>
        <dbReference type="Proteomes" id="UP000230251"/>
    </source>
</evidence>
<dbReference type="AlphaFoldDB" id="A0A2M8EN49"/>
<comment type="caution">
    <text evidence="14">The sequence shown here is derived from an EMBL/GenBank/DDBJ whole genome shotgun (WGS) entry which is preliminary data.</text>
</comment>
<evidence type="ECO:0000256" key="8">
    <source>
        <dbReference type="ARBA" id="ARBA00022840"/>
    </source>
</evidence>